<keyword evidence="2" id="KW-0805">Transcription regulation</keyword>
<gene>
    <name evidence="8" type="ORF">QYE76_049149</name>
</gene>
<feature type="compositionally biased region" description="Polar residues" evidence="6">
    <location>
        <begin position="319"/>
        <end position="339"/>
    </location>
</feature>
<evidence type="ECO:0000256" key="4">
    <source>
        <dbReference type="ARBA" id="ARBA00023163"/>
    </source>
</evidence>
<evidence type="ECO:0000259" key="7">
    <source>
        <dbReference type="PROSITE" id="PS51005"/>
    </source>
</evidence>
<keyword evidence="5" id="KW-0539">Nucleus</keyword>
<feature type="domain" description="NAC" evidence="7">
    <location>
        <begin position="25"/>
        <end position="187"/>
    </location>
</feature>
<evidence type="ECO:0000256" key="3">
    <source>
        <dbReference type="ARBA" id="ARBA00023125"/>
    </source>
</evidence>
<dbReference type="GO" id="GO:0005634">
    <property type="term" value="C:nucleus"/>
    <property type="evidence" value="ECO:0007669"/>
    <property type="project" value="UniProtKB-SubCell"/>
</dbReference>
<evidence type="ECO:0000256" key="1">
    <source>
        <dbReference type="ARBA" id="ARBA00004123"/>
    </source>
</evidence>
<dbReference type="InterPro" id="IPR036093">
    <property type="entry name" value="NAC_dom_sf"/>
</dbReference>
<dbReference type="PANTHER" id="PTHR31744">
    <property type="entry name" value="PROTEIN CUP-SHAPED COTYLEDON 2-RELATED"/>
    <property type="match status" value="1"/>
</dbReference>
<dbReference type="SUPFAM" id="SSF101941">
    <property type="entry name" value="NAC domain"/>
    <property type="match status" value="1"/>
</dbReference>
<evidence type="ECO:0000256" key="6">
    <source>
        <dbReference type="SAM" id="MobiDB-lite"/>
    </source>
</evidence>
<feature type="region of interest" description="Disordered" evidence="6">
    <location>
        <begin position="317"/>
        <end position="339"/>
    </location>
</feature>
<dbReference type="PANTHER" id="PTHR31744:SF92">
    <property type="entry name" value="NAC DOMAIN-CONTAINING PROTEIN 87"/>
    <property type="match status" value="1"/>
</dbReference>
<reference evidence="8" key="1">
    <citation type="submission" date="2023-07" db="EMBL/GenBank/DDBJ databases">
        <title>A chromosome-level genome assembly of Lolium multiflorum.</title>
        <authorList>
            <person name="Chen Y."/>
            <person name="Copetti D."/>
            <person name="Kolliker R."/>
            <person name="Studer B."/>
        </authorList>
    </citation>
    <scope>NUCLEOTIDE SEQUENCE</scope>
    <source>
        <strain evidence="8">02402/16</strain>
        <tissue evidence="8">Leaf</tissue>
    </source>
</reference>
<dbReference type="GO" id="GO:0003677">
    <property type="term" value="F:DNA binding"/>
    <property type="evidence" value="ECO:0007669"/>
    <property type="project" value="UniProtKB-KW"/>
</dbReference>
<dbReference type="EMBL" id="JAUUTY010000003">
    <property type="protein sequence ID" value="KAK1660990.1"/>
    <property type="molecule type" value="Genomic_DNA"/>
</dbReference>
<protein>
    <recommendedName>
        <fullName evidence="7">NAC domain-containing protein</fullName>
    </recommendedName>
</protein>
<keyword evidence="4" id="KW-0804">Transcription</keyword>
<comment type="subcellular location">
    <subcellularLocation>
        <location evidence="1">Nucleus</location>
    </subcellularLocation>
</comment>
<comment type="caution">
    <text evidence="8">The sequence shown here is derived from an EMBL/GenBank/DDBJ whole genome shotgun (WGS) entry which is preliminary data.</text>
</comment>
<proteinExistence type="predicted"/>
<name>A0AAD8SNL3_LOLMU</name>
<dbReference type="GO" id="GO:0006355">
    <property type="term" value="P:regulation of DNA-templated transcription"/>
    <property type="evidence" value="ECO:0007669"/>
    <property type="project" value="InterPro"/>
</dbReference>
<evidence type="ECO:0000313" key="8">
    <source>
        <dbReference type="EMBL" id="KAK1660990.1"/>
    </source>
</evidence>
<evidence type="ECO:0000256" key="2">
    <source>
        <dbReference type="ARBA" id="ARBA00023015"/>
    </source>
</evidence>
<sequence>MGDHLHQYHKQQKEKYQQHQQQLELPPGFRFYPTDEQIITYYLAPKVTDKNFVTTILIEVDLNKCEPWELPEKAKMGEQEWYFYCQKDRKYPTGIRTNRATVEGYWKATGKDKEIFGPSPPMLIGMKKTLVFYKGRAPSGEKTNWVMHEYRIVARKEEGPYATSSGAAALIATSNTDDWVVCRIFHKSSGIKKVVIPSYAKERKPMSMRGFEQQQQCLSVESGTACMLPPLMDYATSSSTLSPLPPQLHAASSYKLDAPADGSSIIGQEGLPIMNGHCFEIQHHQTTMFPPPTPMSFYNQQDQMPLQMMDQSLMVGVEPSSQPSSMLSQEDTGTGLSNNDAAAGVEISLVDMLMDDMWKY</sequence>
<dbReference type="FunFam" id="2.170.150.80:FF:000006">
    <property type="entry name" value="NAC domain-containing protein 100-like"/>
    <property type="match status" value="1"/>
</dbReference>
<keyword evidence="3" id="KW-0238">DNA-binding</keyword>
<dbReference type="Pfam" id="PF02365">
    <property type="entry name" value="NAM"/>
    <property type="match status" value="1"/>
</dbReference>
<keyword evidence="9" id="KW-1185">Reference proteome</keyword>
<evidence type="ECO:0000256" key="5">
    <source>
        <dbReference type="ARBA" id="ARBA00023242"/>
    </source>
</evidence>
<dbReference type="Proteomes" id="UP001231189">
    <property type="component" value="Unassembled WGS sequence"/>
</dbReference>
<dbReference type="AlphaFoldDB" id="A0AAD8SNL3"/>
<dbReference type="PROSITE" id="PS51005">
    <property type="entry name" value="NAC"/>
    <property type="match status" value="1"/>
</dbReference>
<evidence type="ECO:0000313" key="9">
    <source>
        <dbReference type="Proteomes" id="UP001231189"/>
    </source>
</evidence>
<dbReference type="InterPro" id="IPR003441">
    <property type="entry name" value="NAC-dom"/>
</dbReference>
<dbReference type="Gene3D" id="2.170.150.80">
    <property type="entry name" value="NAC domain"/>
    <property type="match status" value="1"/>
</dbReference>
<organism evidence="8 9">
    <name type="scientific">Lolium multiflorum</name>
    <name type="common">Italian ryegrass</name>
    <name type="synonym">Lolium perenne subsp. multiflorum</name>
    <dbReference type="NCBI Taxonomy" id="4521"/>
    <lineage>
        <taxon>Eukaryota</taxon>
        <taxon>Viridiplantae</taxon>
        <taxon>Streptophyta</taxon>
        <taxon>Embryophyta</taxon>
        <taxon>Tracheophyta</taxon>
        <taxon>Spermatophyta</taxon>
        <taxon>Magnoliopsida</taxon>
        <taxon>Liliopsida</taxon>
        <taxon>Poales</taxon>
        <taxon>Poaceae</taxon>
        <taxon>BOP clade</taxon>
        <taxon>Pooideae</taxon>
        <taxon>Poodae</taxon>
        <taxon>Poeae</taxon>
        <taxon>Poeae Chloroplast Group 2 (Poeae type)</taxon>
        <taxon>Loliodinae</taxon>
        <taxon>Loliinae</taxon>
        <taxon>Lolium</taxon>
    </lineage>
</organism>
<accession>A0AAD8SNL3</accession>